<comment type="caution">
    <text evidence="1">The sequence shown here is derived from an EMBL/GenBank/DDBJ whole genome shotgun (WGS) entry which is preliminary data.</text>
</comment>
<keyword evidence="2" id="KW-1185">Reference proteome</keyword>
<proteinExistence type="predicted"/>
<evidence type="ECO:0000313" key="2">
    <source>
        <dbReference type="Proteomes" id="UP001231362"/>
    </source>
</evidence>
<sequence length="41" mass="4402">MTICPQAVPGTACGLLSDFVRVGWTIKGVSHYYAVVVEIYG</sequence>
<dbReference type="EMBL" id="JAUSTU010000002">
    <property type="protein sequence ID" value="MDQ0154263.1"/>
    <property type="molecule type" value="Genomic_DNA"/>
</dbReference>
<organism evidence="1 2">
    <name type="scientific">Anoxybacillus andreesenii</name>
    <dbReference type="NCBI Taxonomy" id="1325932"/>
    <lineage>
        <taxon>Bacteria</taxon>
        <taxon>Bacillati</taxon>
        <taxon>Bacillota</taxon>
        <taxon>Bacilli</taxon>
        <taxon>Bacillales</taxon>
        <taxon>Anoxybacillaceae</taxon>
        <taxon>Anoxybacillus</taxon>
    </lineage>
</organism>
<protein>
    <submittedName>
        <fullName evidence="1">Uncharacterized protein</fullName>
    </submittedName>
</protein>
<reference evidence="1 2" key="1">
    <citation type="submission" date="2023-07" db="EMBL/GenBank/DDBJ databases">
        <title>Genomic Encyclopedia of Type Strains, Phase IV (KMG-IV): sequencing the most valuable type-strain genomes for metagenomic binning, comparative biology and taxonomic classification.</title>
        <authorList>
            <person name="Goeker M."/>
        </authorList>
    </citation>
    <scope>NUCLEOTIDE SEQUENCE [LARGE SCALE GENOMIC DNA]</scope>
    <source>
        <strain evidence="1 2">DSM 23948</strain>
    </source>
</reference>
<evidence type="ECO:0000313" key="1">
    <source>
        <dbReference type="EMBL" id="MDQ0154263.1"/>
    </source>
</evidence>
<gene>
    <name evidence="1" type="ORF">J2S07_000567</name>
</gene>
<name>A0ABT9V020_9BACL</name>
<accession>A0ABT9V020</accession>
<dbReference type="RefSeq" id="WP_307148876.1">
    <property type="nucleotide sequence ID" value="NZ_JAUSTU010000002.1"/>
</dbReference>
<dbReference type="Proteomes" id="UP001231362">
    <property type="component" value="Unassembled WGS sequence"/>
</dbReference>